<keyword evidence="11" id="KW-1207">Sterol metabolism</keyword>
<evidence type="ECO:0000256" key="1">
    <source>
        <dbReference type="ARBA" id="ARBA00004477"/>
    </source>
</evidence>
<sequence length="170" mass="19176">EQYLAHNLTSQNNKMNKTPTFVNFLRIWLSFIAVIAVGNTIQCFASPLYLFDRLYTVDEKNVSGLTARLLGIWTLLAGGVRLLCALDIYNSMLYHVTVFSFLLALGHFLSEVIVYQTATFTTGIIAPLIVSSLSMIFMIVGYFIIDHKDSRDACINENQQILMSNPKKLK</sequence>
<keyword evidence="9" id="KW-0443">Lipid metabolism</keyword>
<dbReference type="PANTHER" id="PTHR15451:SF19">
    <property type="entry name" value="ERGOSTEROL BIOSYNTHETIC PROTEIN 28 HOMOLOG"/>
    <property type="match status" value="1"/>
</dbReference>
<evidence type="ECO:0000256" key="2">
    <source>
        <dbReference type="ARBA" id="ARBA00005377"/>
    </source>
</evidence>
<gene>
    <name evidence="14" type="primary">ORF59797</name>
</gene>
<evidence type="ECO:0000256" key="12">
    <source>
        <dbReference type="ARBA" id="ARBA00023221"/>
    </source>
</evidence>
<organism evidence="14">
    <name type="scientific">Arion vulgaris</name>
    <dbReference type="NCBI Taxonomy" id="1028688"/>
    <lineage>
        <taxon>Eukaryota</taxon>
        <taxon>Metazoa</taxon>
        <taxon>Spiralia</taxon>
        <taxon>Lophotrochozoa</taxon>
        <taxon>Mollusca</taxon>
        <taxon>Gastropoda</taxon>
        <taxon>Heterobranchia</taxon>
        <taxon>Euthyneura</taxon>
        <taxon>Panpulmonata</taxon>
        <taxon>Eupulmonata</taxon>
        <taxon>Stylommatophora</taxon>
        <taxon>Helicina</taxon>
        <taxon>Arionoidea</taxon>
        <taxon>Arionidae</taxon>
        <taxon>Arion</taxon>
    </lineage>
</organism>
<keyword evidence="5" id="KW-0256">Endoplasmic reticulum</keyword>
<evidence type="ECO:0000256" key="8">
    <source>
        <dbReference type="ARBA" id="ARBA00023011"/>
    </source>
</evidence>
<evidence type="ECO:0000256" key="4">
    <source>
        <dbReference type="ARBA" id="ARBA00022692"/>
    </source>
</evidence>
<proteinExistence type="inferred from homology"/>
<feature type="non-terminal residue" evidence="14">
    <location>
        <position position="1"/>
    </location>
</feature>
<keyword evidence="3" id="KW-0444">Lipid biosynthesis</keyword>
<protein>
    <recommendedName>
        <fullName evidence="15">Ergosterol biosynthetic protein 28</fullName>
    </recommendedName>
</protein>
<keyword evidence="10 13" id="KW-0472">Membrane</keyword>
<keyword evidence="8" id="KW-0756">Sterol biosynthesis</keyword>
<keyword evidence="12" id="KW-0753">Steroid metabolism</keyword>
<comment type="similarity">
    <text evidence="2">Belongs to the ERG28 family.</text>
</comment>
<feature type="transmembrane region" description="Helical" evidence="13">
    <location>
        <begin position="24"/>
        <end position="50"/>
    </location>
</feature>
<accession>A0A0B6ZE18</accession>
<name>A0A0B6ZE18_9EUPU</name>
<dbReference type="AlphaFoldDB" id="A0A0B6ZE18"/>
<dbReference type="InterPro" id="IPR005352">
    <property type="entry name" value="Erg28"/>
</dbReference>
<evidence type="ECO:0000256" key="11">
    <source>
        <dbReference type="ARBA" id="ARBA00023166"/>
    </source>
</evidence>
<keyword evidence="6" id="KW-0752">Steroid biosynthesis</keyword>
<dbReference type="GO" id="GO:0030674">
    <property type="term" value="F:protein-macromolecule adaptor activity"/>
    <property type="evidence" value="ECO:0007669"/>
    <property type="project" value="TreeGrafter"/>
</dbReference>
<feature type="transmembrane region" description="Helical" evidence="13">
    <location>
        <begin position="70"/>
        <end position="89"/>
    </location>
</feature>
<evidence type="ECO:0000256" key="3">
    <source>
        <dbReference type="ARBA" id="ARBA00022516"/>
    </source>
</evidence>
<evidence type="ECO:0008006" key="15">
    <source>
        <dbReference type="Google" id="ProtNLM"/>
    </source>
</evidence>
<dbReference type="GO" id="GO:0005789">
    <property type="term" value="C:endoplasmic reticulum membrane"/>
    <property type="evidence" value="ECO:0007669"/>
    <property type="project" value="UniProtKB-SubCell"/>
</dbReference>
<keyword evidence="4 13" id="KW-0812">Transmembrane</keyword>
<dbReference type="PANTHER" id="PTHR15451">
    <property type="entry name" value="ERGOSTEROL BIOSYNTHETIC PROTEIN 28-RELATED"/>
    <property type="match status" value="1"/>
</dbReference>
<feature type="transmembrane region" description="Helical" evidence="13">
    <location>
        <begin position="124"/>
        <end position="145"/>
    </location>
</feature>
<evidence type="ECO:0000256" key="9">
    <source>
        <dbReference type="ARBA" id="ARBA00023098"/>
    </source>
</evidence>
<dbReference type="Pfam" id="PF03694">
    <property type="entry name" value="Erg28"/>
    <property type="match status" value="1"/>
</dbReference>
<evidence type="ECO:0000256" key="13">
    <source>
        <dbReference type="SAM" id="Phobius"/>
    </source>
</evidence>
<feature type="transmembrane region" description="Helical" evidence="13">
    <location>
        <begin position="96"/>
        <end position="118"/>
    </location>
</feature>
<evidence type="ECO:0000256" key="5">
    <source>
        <dbReference type="ARBA" id="ARBA00022824"/>
    </source>
</evidence>
<evidence type="ECO:0000256" key="6">
    <source>
        <dbReference type="ARBA" id="ARBA00022955"/>
    </source>
</evidence>
<evidence type="ECO:0000256" key="7">
    <source>
        <dbReference type="ARBA" id="ARBA00022989"/>
    </source>
</evidence>
<evidence type="ECO:0000313" key="14">
    <source>
        <dbReference type="EMBL" id="CEK66692.1"/>
    </source>
</evidence>
<keyword evidence="7 13" id="KW-1133">Transmembrane helix</keyword>
<comment type="subcellular location">
    <subcellularLocation>
        <location evidence="1">Endoplasmic reticulum membrane</location>
        <topology evidence="1">Multi-pass membrane protein</topology>
    </subcellularLocation>
</comment>
<evidence type="ECO:0000256" key="10">
    <source>
        <dbReference type="ARBA" id="ARBA00023136"/>
    </source>
</evidence>
<reference evidence="14" key="1">
    <citation type="submission" date="2014-12" db="EMBL/GenBank/DDBJ databases">
        <title>Insight into the proteome of Arion vulgaris.</title>
        <authorList>
            <person name="Aradska J."/>
            <person name="Bulat T."/>
            <person name="Smidak R."/>
            <person name="Sarate P."/>
            <person name="Gangsoo J."/>
            <person name="Sialana F."/>
            <person name="Bilban M."/>
            <person name="Lubec G."/>
        </authorList>
    </citation>
    <scope>NUCLEOTIDE SEQUENCE</scope>
    <source>
        <tissue evidence="14">Skin</tissue>
    </source>
</reference>
<dbReference type="GO" id="GO:0016126">
    <property type="term" value="P:sterol biosynthetic process"/>
    <property type="evidence" value="ECO:0007669"/>
    <property type="project" value="UniProtKB-KW"/>
</dbReference>
<dbReference type="EMBL" id="HACG01019827">
    <property type="protein sequence ID" value="CEK66692.1"/>
    <property type="molecule type" value="Transcribed_RNA"/>
</dbReference>